<name>A0A9Q0H5H1_9MAGN</name>
<dbReference type="GO" id="GO:0080043">
    <property type="term" value="F:quercetin 3-O-glucosyltransferase activity"/>
    <property type="evidence" value="ECO:0007669"/>
    <property type="project" value="TreeGrafter"/>
</dbReference>
<gene>
    <name evidence="2" type="ORF">NE237_025591</name>
</gene>
<dbReference type="OrthoDB" id="5835829at2759"/>
<dbReference type="Proteomes" id="UP001141806">
    <property type="component" value="Unassembled WGS sequence"/>
</dbReference>
<dbReference type="PANTHER" id="PTHR11926">
    <property type="entry name" value="GLUCOSYL/GLUCURONOSYL TRANSFERASES"/>
    <property type="match status" value="1"/>
</dbReference>
<keyword evidence="3" id="KW-1185">Reference proteome</keyword>
<evidence type="ECO:0000256" key="1">
    <source>
        <dbReference type="ARBA" id="ARBA00009995"/>
    </source>
</evidence>
<comment type="caution">
    <text evidence="2">The sequence shown here is derived from an EMBL/GenBank/DDBJ whole genome shotgun (WGS) entry which is preliminary data.</text>
</comment>
<comment type="similarity">
    <text evidence="1">Belongs to the UDP-glycosyltransferase family.</text>
</comment>
<dbReference type="Gene3D" id="3.40.50.2000">
    <property type="entry name" value="Glycogen Phosphorylase B"/>
    <property type="match status" value="1"/>
</dbReference>
<dbReference type="GO" id="GO:0080044">
    <property type="term" value="F:quercetin 7-O-glucosyltransferase activity"/>
    <property type="evidence" value="ECO:0007669"/>
    <property type="project" value="TreeGrafter"/>
</dbReference>
<organism evidence="2 3">
    <name type="scientific">Protea cynaroides</name>
    <dbReference type="NCBI Taxonomy" id="273540"/>
    <lineage>
        <taxon>Eukaryota</taxon>
        <taxon>Viridiplantae</taxon>
        <taxon>Streptophyta</taxon>
        <taxon>Embryophyta</taxon>
        <taxon>Tracheophyta</taxon>
        <taxon>Spermatophyta</taxon>
        <taxon>Magnoliopsida</taxon>
        <taxon>Proteales</taxon>
        <taxon>Proteaceae</taxon>
        <taxon>Protea</taxon>
    </lineage>
</organism>
<dbReference type="AlphaFoldDB" id="A0A9Q0H5H1"/>
<sequence>MGHYHHFIVLSFPAQGHINPALQFAKLVLLTGARVTFVTSYSAKSRMENTSSAPAGLTFAPFSDGFDDGFKPNVAGRDNHLSEIKRIGSKFIPDLTANLAKEGRPITCIVYSPILPWAAQLARELGVPSALLWIQPATVFILYYYYYHGYEAFMTSDQVELPGLPLLTSKDVPSFFHDSKNPAFQLFPEQFETLEQETKPWVLANHW</sequence>
<proteinExistence type="inferred from homology"/>
<dbReference type="SUPFAM" id="SSF53756">
    <property type="entry name" value="UDP-Glycosyltransferase/glycogen phosphorylase"/>
    <property type="match status" value="1"/>
</dbReference>
<dbReference type="PANTHER" id="PTHR11926:SF1534">
    <property type="entry name" value="GLYCOSYLTRANSFERASE"/>
    <property type="match status" value="1"/>
</dbReference>
<evidence type="ECO:0000313" key="3">
    <source>
        <dbReference type="Proteomes" id="UP001141806"/>
    </source>
</evidence>
<dbReference type="EMBL" id="JAMYWD010000010">
    <property type="protein sequence ID" value="KAJ4958480.1"/>
    <property type="molecule type" value="Genomic_DNA"/>
</dbReference>
<evidence type="ECO:0000313" key="2">
    <source>
        <dbReference type="EMBL" id="KAJ4958480.1"/>
    </source>
</evidence>
<reference evidence="2" key="1">
    <citation type="journal article" date="2023" name="Plant J.">
        <title>The genome of the king protea, Protea cynaroides.</title>
        <authorList>
            <person name="Chang J."/>
            <person name="Duong T.A."/>
            <person name="Schoeman C."/>
            <person name="Ma X."/>
            <person name="Roodt D."/>
            <person name="Barker N."/>
            <person name="Li Z."/>
            <person name="Van de Peer Y."/>
            <person name="Mizrachi E."/>
        </authorList>
    </citation>
    <scope>NUCLEOTIDE SEQUENCE</scope>
    <source>
        <tissue evidence="2">Young leaves</tissue>
    </source>
</reference>
<protein>
    <submittedName>
        <fullName evidence="2">Uncharacterized protein</fullName>
    </submittedName>
</protein>
<accession>A0A9Q0H5H1</accession>